<dbReference type="Proteomes" id="UP000441336">
    <property type="component" value="Unassembled WGS sequence"/>
</dbReference>
<dbReference type="RefSeq" id="WP_157570074.1">
    <property type="nucleotide sequence ID" value="NZ_WQKZ01000014.1"/>
</dbReference>
<dbReference type="Gene3D" id="3.60.21.10">
    <property type="match status" value="1"/>
</dbReference>
<dbReference type="Gene3D" id="1.25.40.10">
    <property type="entry name" value="Tetratricopeptide repeat domain"/>
    <property type="match status" value="1"/>
</dbReference>
<dbReference type="PROSITE" id="PS50005">
    <property type="entry name" value="TPR"/>
    <property type="match status" value="1"/>
</dbReference>
<dbReference type="Pfam" id="PF00149">
    <property type="entry name" value="Metallophos"/>
    <property type="match status" value="1"/>
</dbReference>
<dbReference type="PANTHER" id="PTHR42988:SF2">
    <property type="entry name" value="CYCLIC NUCLEOTIDE PHOSPHODIESTERASE CBUA0032-RELATED"/>
    <property type="match status" value="1"/>
</dbReference>
<evidence type="ECO:0000256" key="1">
    <source>
        <dbReference type="ARBA" id="ARBA00022723"/>
    </source>
</evidence>
<evidence type="ECO:0000256" key="5">
    <source>
        <dbReference type="PROSITE-ProRule" id="PRU00339"/>
    </source>
</evidence>
<evidence type="ECO:0000256" key="4">
    <source>
        <dbReference type="ARBA" id="ARBA00025742"/>
    </source>
</evidence>
<dbReference type="SUPFAM" id="SSF56300">
    <property type="entry name" value="Metallo-dependent phosphatases"/>
    <property type="match status" value="1"/>
</dbReference>
<evidence type="ECO:0000256" key="2">
    <source>
        <dbReference type="ARBA" id="ARBA00022801"/>
    </source>
</evidence>
<keyword evidence="1" id="KW-0479">Metal-binding</keyword>
<dbReference type="InterPro" id="IPR029052">
    <property type="entry name" value="Metallo-depent_PP-like"/>
</dbReference>
<reference evidence="7 8" key="1">
    <citation type="submission" date="2019-12" db="EMBL/GenBank/DDBJ databases">
        <title>Hymenobacter sp. HMF4947 Genome sequencing and assembly.</title>
        <authorList>
            <person name="Kang H."/>
            <person name="Cha I."/>
            <person name="Kim H."/>
            <person name="Joh K."/>
        </authorList>
    </citation>
    <scope>NUCLEOTIDE SEQUENCE [LARGE SCALE GENOMIC DNA]</scope>
    <source>
        <strain evidence="7 8">HMF4947</strain>
    </source>
</reference>
<dbReference type="SMART" id="SM00028">
    <property type="entry name" value="TPR"/>
    <property type="match status" value="3"/>
</dbReference>
<dbReference type="AlphaFoldDB" id="A0A7K1TLK2"/>
<feature type="domain" description="Calcineurin-like phosphoesterase" evidence="6">
    <location>
        <begin position="7"/>
        <end position="241"/>
    </location>
</feature>
<dbReference type="SUPFAM" id="SSF48452">
    <property type="entry name" value="TPR-like"/>
    <property type="match status" value="1"/>
</dbReference>
<dbReference type="InterPro" id="IPR019734">
    <property type="entry name" value="TPR_rpt"/>
</dbReference>
<accession>A0A7K1TLK2</accession>
<feature type="repeat" description="TPR" evidence="5">
    <location>
        <begin position="1066"/>
        <end position="1099"/>
    </location>
</feature>
<dbReference type="GO" id="GO:0016787">
    <property type="term" value="F:hydrolase activity"/>
    <property type="evidence" value="ECO:0007669"/>
    <property type="project" value="UniProtKB-KW"/>
</dbReference>
<dbReference type="Pfam" id="PF13424">
    <property type="entry name" value="TPR_12"/>
    <property type="match status" value="1"/>
</dbReference>
<comment type="similarity">
    <text evidence="4">Belongs to the cyclic nucleotide phosphodiesterase class-III family.</text>
</comment>
<dbReference type="GO" id="GO:0046872">
    <property type="term" value="F:metal ion binding"/>
    <property type="evidence" value="ECO:0007669"/>
    <property type="project" value="UniProtKB-KW"/>
</dbReference>
<evidence type="ECO:0000313" key="7">
    <source>
        <dbReference type="EMBL" id="MVN79297.1"/>
    </source>
</evidence>
<dbReference type="PANTHER" id="PTHR42988">
    <property type="entry name" value="PHOSPHOHYDROLASE"/>
    <property type="match status" value="1"/>
</dbReference>
<organism evidence="7 8">
    <name type="scientific">Hymenobacter ginkgonis</name>
    <dbReference type="NCBI Taxonomy" id="2682976"/>
    <lineage>
        <taxon>Bacteria</taxon>
        <taxon>Pseudomonadati</taxon>
        <taxon>Bacteroidota</taxon>
        <taxon>Cytophagia</taxon>
        <taxon>Cytophagales</taxon>
        <taxon>Hymenobacteraceae</taxon>
        <taxon>Hymenobacter</taxon>
    </lineage>
</organism>
<protein>
    <submittedName>
        <fullName evidence="7">Tetratricopeptide repeat protein</fullName>
    </submittedName>
</protein>
<keyword evidence="8" id="KW-1185">Reference proteome</keyword>
<keyword evidence="3" id="KW-0408">Iron</keyword>
<dbReference type="EMBL" id="WQKZ01000014">
    <property type="protein sequence ID" value="MVN79297.1"/>
    <property type="molecule type" value="Genomic_DNA"/>
</dbReference>
<dbReference type="InterPro" id="IPR050884">
    <property type="entry name" value="CNP_phosphodiesterase-III"/>
</dbReference>
<evidence type="ECO:0000259" key="6">
    <source>
        <dbReference type="Pfam" id="PF00149"/>
    </source>
</evidence>
<evidence type="ECO:0000313" key="8">
    <source>
        <dbReference type="Proteomes" id="UP000441336"/>
    </source>
</evidence>
<comment type="caution">
    <text evidence="7">The sequence shown here is derived from an EMBL/GenBank/DDBJ whole genome shotgun (WGS) entry which is preliminary data.</text>
</comment>
<gene>
    <name evidence="7" type="ORF">GO988_23440</name>
</gene>
<dbReference type="InterPro" id="IPR011990">
    <property type="entry name" value="TPR-like_helical_dom_sf"/>
</dbReference>
<keyword evidence="5" id="KW-0802">TPR repeat</keyword>
<proteinExistence type="inferred from homology"/>
<evidence type="ECO:0000256" key="3">
    <source>
        <dbReference type="ARBA" id="ARBA00023004"/>
    </source>
</evidence>
<sequence length="1159" mass="131222">MTVPPIRWLHLSDFHVGMDGYAQRKLFDYIINHVKQKKEQGFVPDFVFITGDLADKGRLEEYKQFWEEFARPLQAAIGGDIATRMFVIPGNHDVNRKKNEAFDRDEIARKEWYFHANADGLEARDILNPRFEAFKNADETVDKGRIFSEEGNFGRVVPLHGYQIGIAGINTAWLCKDDHDKEKLTPGKPLVEEALKKIKSADLRIVLGHHPLDWLLPGQQSIFNSLLGKPGVLYLHGHLHKQWLQPTHGGGNHFLAIQTGAAFQAEEHDVWRNGLLWGEADLEAHELRLQPYEWAKDHQEWTLKGDAFHPSFKKGEWWAYPLPGQPASPPTPPDTQPTQAVLAPITLIPTRPLLKMLPPDSWVDIGQRFIGREGSLSDVADAVTGLQLRAGGAVQPAGGQAVKLVWVHGFGGMGKSWFLHRARQQAEAISIVRTLIVEWDSPEWRDPLKGEPLIAEDLFDVLAYRLAQVMGQAFAESYWQADEQVAAASPERERLRNMFGDELRAAYEGKDAEISEETRRLLRNENLWDVDLARRQQNIMNWWNHSIRYELGFAAWCRAGSHSSDAAVIEPSNVRADALRTALQLAATQHPLLLLFDTCEVLNEELDTWLRRLLVPLLRDETPLLVFVGSRKQPDVDQLSGSRDGWRSELTERRRREIDFAEAKRFTVEEIEAALVSLHTPLVGDCTGIAERLHRLTLGVPLAVRTLLDLHEDGDELLPSLTDEDEEDLDSLGDGQAVQRVIETMVERLLKHLILRPRSVDDLRDIVALGLLQRADPDVLQAFWQANASGVRTRLRQLGNHYALLSGNELHATVRDYLRRHWRLEENRPIIFDKVLSELKVAASGLPRPAASVNNSEAIIYDLLQVNLRAWQEPAAAVLPTLAQLLAIALAYDINTEAIVALLRELPLVGPVHRLWRSPNLPSKSQIVEWLQSLVTADWPITTQASLAIVNALALPKEWQILDSEKVLAAFQSLEDVITRTKPDELPQASVIGQAYFRIARSLQAKNGRTNWPDKVERSYKQAIKYNISLPTAHNNLGYLYSKQNGRTKEAKFHFLEALKLAPKHAPAHDGLGLIYERLGNKQKAIEHYRQAINGDQDFWNAHYHLGTSLAEQVGREVEASQHLRKALKLSTNTVSNQKMEKLLTRLLIRIDGRDKKKR</sequence>
<name>A0A7K1TLK2_9BACT</name>
<keyword evidence="2" id="KW-0378">Hydrolase</keyword>
<dbReference type="InterPro" id="IPR004843">
    <property type="entry name" value="Calcineurin-like_PHP"/>
</dbReference>